<dbReference type="Proteomes" id="UP000247811">
    <property type="component" value="Unassembled WGS sequence"/>
</dbReference>
<dbReference type="InterPro" id="IPR029058">
    <property type="entry name" value="AB_hydrolase_fold"/>
</dbReference>
<accession>A0A318GYG0</accession>
<evidence type="ECO:0000313" key="2">
    <source>
        <dbReference type="EMBL" id="PXW95167.1"/>
    </source>
</evidence>
<comment type="caution">
    <text evidence="2">The sequence shown here is derived from an EMBL/GenBank/DDBJ whole genome shotgun (WGS) entry which is preliminary data.</text>
</comment>
<sequence length="486" mass="50484">MQGTLKDNVTVFLGVPYAESPVGARRWKAPAALAVRSGTYTAQEAKSGCTVAEDCLYLNIYKPAKASAASKLPVLMYIHGGGLGAGTPNDFDGSALANDNGVVVVTIAYRLGALGFLAHPALTAEAGGSSGNYGMLDQQAAMAWVRANIQGFGGDPANTTIFGQSAGGYSVYTHLASPLAAGLFDKAVVSSGAYMRIQPTLATAETFGQSDASKWGCTGTDAEVLACLRTLPAATARAGTGPVSGVWTPVIDGKLLKESTTEAFAAGRFNQVPTIVGSNHDEATSAAKNFASAPLASATWAFVAASVVKVGTPTDIAAQYSSTDFPVPTRAFTSAYGDYRFFCGMVAEAQRIGQWVPSTWSYEFAEQTPAQAIPGQDPATTPGPELAFYGPWGDFHSADLSYWFSQFRTQDQTASNLALSVSMRSYLANFARTGNPNGSGLPMWATVAANGGKVMSFATPLVPGADAATAHKCSYWGTQPPSASLI</sequence>
<dbReference type="InterPro" id="IPR002018">
    <property type="entry name" value="CarbesteraseB"/>
</dbReference>
<keyword evidence="3" id="KW-1185">Reference proteome</keyword>
<proteinExistence type="predicted"/>
<dbReference type="SUPFAM" id="SSF53474">
    <property type="entry name" value="alpha/beta-Hydrolases"/>
    <property type="match status" value="1"/>
</dbReference>
<dbReference type="Pfam" id="PF00135">
    <property type="entry name" value="COesterase"/>
    <property type="match status" value="1"/>
</dbReference>
<dbReference type="PROSITE" id="PS00941">
    <property type="entry name" value="CARBOXYLESTERASE_B_2"/>
    <property type="match status" value="1"/>
</dbReference>
<dbReference type="PANTHER" id="PTHR11559">
    <property type="entry name" value="CARBOXYLESTERASE"/>
    <property type="match status" value="1"/>
</dbReference>
<protein>
    <submittedName>
        <fullName evidence="2">Carboxylesterase type B</fullName>
    </submittedName>
</protein>
<dbReference type="Gene3D" id="3.40.50.1820">
    <property type="entry name" value="alpha/beta hydrolase"/>
    <property type="match status" value="1"/>
</dbReference>
<evidence type="ECO:0000259" key="1">
    <source>
        <dbReference type="Pfam" id="PF00135"/>
    </source>
</evidence>
<evidence type="ECO:0000313" key="3">
    <source>
        <dbReference type="Proteomes" id="UP000247811"/>
    </source>
</evidence>
<organism evidence="2 3">
    <name type="scientific">Sphaerotilus hippei</name>
    <dbReference type="NCBI Taxonomy" id="744406"/>
    <lineage>
        <taxon>Bacteria</taxon>
        <taxon>Pseudomonadati</taxon>
        <taxon>Pseudomonadota</taxon>
        <taxon>Betaproteobacteria</taxon>
        <taxon>Burkholderiales</taxon>
        <taxon>Sphaerotilaceae</taxon>
        <taxon>Sphaerotilus</taxon>
    </lineage>
</organism>
<dbReference type="InterPro" id="IPR050309">
    <property type="entry name" value="Type-B_Carboxylest/Lipase"/>
</dbReference>
<name>A0A318GYG0_9BURK</name>
<feature type="domain" description="Carboxylesterase type B" evidence="1">
    <location>
        <begin position="6"/>
        <end position="476"/>
    </location>
</feature>
<dbReference type="EMBL" id="QJJS01000010">
    <property type="protein sequence ID" value="PXW95167.1"/>
    <property type="molecule type" value="Genomic_DNA"/>
</dbReference>
<dbReference type="InterPro" id="IPR019819">
    <property type="entry name" value="Carboxylesterase_B_CS"/>
</dbReference>
<gene>
    <name evidence="2" type="ORF">C7444_11012</name>
</gene>
<reference evidence="2 3" key="1">
    <citation type="submission" date="2018-05" db="EMBL/GenBank/DDBJ databases">
        <title>Genomic Encyclopedia of Type Strains, Phase IV (KMG-IV): sequencing the most valuable type-strain genomes for metagenomic binning, comparative biology and taxonomic classification.</title>
        <authorList>
            <person name="Goeker M."/>
        </authorList>
    </citation>
    <scope>NUCLEOTIDE SEQUENCE [LARGE SCALE GENOMIC DNA]</scope>
    <source>
        <strain evidence="2 3">DSM 566</strain>
    </source>
</reference>
<dbReference type="AlphaFoldDB" id="A0A318GYG0"/>